<name>A0ABR3G0M2_9AGAR</name>
<evidence type="ECO:0000313" key="2">
    <source>
        <dbReference type="EMBL" id="KAL0581387.1"/>
    </source>
</evidence>
<feature type="region of interest" description="Disordered" evidence="1">
    <location>
        <begin position="207"/>
        <end position="311"/>
    </location>
</feature>
<feature type="compositionally biased region" description="Pro residues" evidence="1">
    <location>
        <begin position="106"/>
        <end position="122"/>
    </location>
</feature>
<feature type="compositionally biased region" description="Polar residues" evidence="1">
    <location>
        <begin position="237"/>
        <end position="266"/>
    </location>
</feature>
<evidence type="ECO:0000313" key="3">
    <source>
        <dbReference type="Proteomes" id="UP001465976"/>
    </source>
</evidence>
<feature type="compositionally biased region" description="Low complexity" evidence="1">
    <location>
        <begin position="123"/>
        <end position="133"/>
    </location>
</feature>
<organism evidence="2 3">
    <name type="scientific">Marasmius crinis-equi</name>
    <dbReference type="NCBI Taxonomy" id="585013"/>
    <lineage>
        <taxon>Eukaryota</taxon>
        <taxon>Fungi</taxon>
        <taxon>Dikarya</taxon>
        <taxon>Basidiomycota</taxon>
        <taxon>Agaricomycotina</taxon>
        <taxon>Agaricomycetes</taxon>
        <taxon>Agaricomycetidae</taxon>
        <taxon>Agaricales</taxon>
        <taxon>Marasmiineae</taxon>
        <taxon>Marasmiaceae</taxon>
        <taxon>Marasmius</taxon>
    </lineage>
</organism>
<reference evidence="2 3" key="1">
    <citation type="submission" date="2024-02" db="EMBL/GenBank/DDBJ databases">
        <title>A draft genome for the cacao thread blight pathogen Marasmius crinis-equi.</title>
        <authorList>
            <person name="Cohen S.P."/>
            <person name="Baruah I.K."/>
            <person name="Amoako-Attah I."/>
            <person name="Bukari Y."/>
            <person name="Meinhardt L.W."/>
            <person name="Bailey B.A."/>
        </authorList>
    </citation>
    <scope>NUCLEOTIDE SEQUENCE [LARGE SCALE GENOMIC DNA]</scope>
    <source>
        <strain evidence="2 3">GH-76</strain>
    </source>
</reference>
<proteinExistence type="predicted"/>
<feature type="region of interest" description="Disordered" evidence="1">
    <location>
        <begin position="70"/>
        <end position="143"/>
    </location>
</feature>
<feature type="region of interest" description="Disordered" evidence="1">
    <location>
        <begin position="1"/>
        <end position="36"/>
    </location>
</feature>
<feature type="compositionally biased region" description="Low complexity" evidence="1">
    <location>
        <begin position="74"/>
        <end position="91"/>
    </location>
</feature>
<sequence>MQNDHMGPPHEALILGGESIERQNPENSSLESLRSPLPVEVMERLRLFEAQQAEAETSRSLRSLRMTANHLNPEETSSQAPSPSTASESPRPSQPPPLRPYNLTLPPSPISPISPPRQPLLPPRTLEPTHTPRWTAISDDPQTSLGRRVAAVMASPESNPLTPDQGLTETRRAIQSLIHRDLDHILSVSRQQRSELVQSFLENHRAELDPRLSRNPDSPSSLRPGPRRARNIRGDSRQNSGSRLSTLSNFSVQNLPTPTSTLSQQPLLFEEPMSYDSHPGPSQTHPEERMESIDEEDRSNLASPRTGPTVSSVWESMTRRLQRDTEYYQRRIIRYPEDVIPASNVIRLDADGDPIPFTESEARGHTSNHWPRFIDRDFQSNHSLNVARDHHQIVILPDGQEEIWPLESLPTSTADESSVFMGKTTPFCPDPLCLPLPCERPCRSGDVEVSRAACLIAR</sequence>
<keyword evidence="3" id="KW-1185">Reference proteome</keyword>
<evidence type="ECO:0000256" key="1">
    <source>
        <dbReference type="SAM" id="MobiDB-lite"/>
    </source>
</evidence>
<comment type="caution">
    <text evidence="2">The sequence shown here is derived from an EMBL/GenBank/DDBJ whole genome shotgun (WGS) entry which is preliminary data.</text>
</comment>
<feature type="compositionally biased region" description="Polar residues" evidence="1">
    <location>
        <begin position="300"/>
        <end position="311"/>
    </location>
</feature>
<dbReference type="EMBL" id="JBAHYK010000011">
    <property type="protein sequence ID" value="KAL0581387.1"/>
    <property type="molecule type" value="Genomic_DNA"/>
</dbReference>
<accession>A0ABR3G0M2</accession>
<dbReference type="Proteomes" id="UP001465976">
    <property type="component" value="Unassembled WGS sequence"/>
</dbReference>
<protein>
    <submittedName>
        <fullName evidence="2">Uncharacterized protein</fullName>
    </submittedName>
</protein>
<gene>
    <name evidence="2" type="ORF">V5O48_000651</name>
</gene>